<organism evidence="7 8">
    <name type="scientific">Ichthyophthirius multifiliis</name>
    <name type="common">White spot disease agent</name>
    <name type="synonym">Ich</name>
    <dbReference type="NCBI Taxonomy" id="5932"/>
    <lineage>
        <taxon>Eukaryota</taxon>
        <taxon>Sar</taxon>
        <taxon>Alveolata</taxon>
        <taxon>Ciliophora</taxon>
        <taxon>Intramacronucleata</taxon>
        <taxon>Oligohymenophorea</taxon>
        <taxon>Hymenostomatida</taxon>
        <taxon>Ophryoglenina</taxon>
        <taxon>Ichthyophthirius</taxon>
    </lineage>
</organism>
<keyword evidence="8" id="KW-1185">Reference proteome</keyword>
<feature type="coiled-coil region" evidence="4">
    <location>
        <begin position="1"/>
        <end position="40"/>
    </location>
</feature>
<dbReference type="InterPro" id="IPR041433">
    <property type="entry name" value="RPN1_C"/>
</dbReference>
<name>G0QLB8_ICHMU</name>
<protein>
    <submittedName>
        <fullName evidence="7">Uncharacterized protein</fullName>
    </submittedName>
</protein>
<evidence type="ECO:0000256" key="2">
    <source>
        <dbReference type="ARBA" id="ARBA00022737"/>
    </source>
</evidence>
<dbReference type="InterPro" id="IPR016643">
    <property type="entry name" value="26S_Psome_Rpn1"/>
</dbReference>
<dbReference type="PANTHER" id="PTHR10943:SF1">
    <property type="entry name" value="26S PROTEASOME NON-ATPASE REGULATORY SUBUNIT 2"/>
    <property type="match status" value="1"/>
</dbReference>
<dbReference type="FunCoup" id="G0QLB8">
    <property type="interactions" value="636"/>
</dbReference>
<dbReference type="GeneID" id="14910175"/>
<sequence length="874" mass="99307">VQKIEEENNQKNKNKKNVLINDLSEEDQKLKDNIEQWVQKIQNKDTQISLLALQQLREEVRKSTSSMTSVPKPLKFLKDHYEQLVDYYEKTNESEFKKQYADFLSVISMTMTEKGKQLSLKYIQEGTLNDLNNWGFEYLNHLSADIVQKYQQRLEKNENVMDLINLVMQIVPYFIQNNAEHDAIDLLMEVDKLEQLQTYVNKENFERISLYLQQCSQYCADFEEMEKTLNVNYTISISLKLYINALRIAIRLDNQDKIEKIFKECQDDLTRKQLCFMVARQRIILPNLDEQLTQIASNSFLTDFYMRLAKELDVLDPKTPDQIYKSHLEDQKQNQIESAKANLADTYVNAFVHLGCKKDALMIKELSQKDSAWIYQVKGTGLTAATASLGVINMWDAEKGNDHMSEYLNMSDGYGKMGALIGIGLFSSGVINEDDVAKALLEAELENKDEYTKLGAVIGLGLAYAGSGREDLQELLLPILIDNNNKLQLNAFAALSLGLIHVGKCNEDISQAIVQVLYEYSQSTPKVLESYLTKYFAVAMGLLYLGQQSRSDTAIECLGIIEHDISKFCQIVIEGCAYAGSGNVLKVQKMLHHCLDKVEEDKSAYQQAAVISLALISSSENVGNEMAMRHMNNILQYCELHVKRAVPLALAILNVSNPKINVMDLLIKFSHDDDAELNQRAIFAMGMVSAGTNNSRMADSLRNLSSYYMKESNGKFFVRLAQGLLYMGKGMVSLQPYYSDRFLLNKVGLAGIITTVFSFMDTKNIILGDYHYTMYYLTLAAYPRMLFTLNENNENITINIRVGQSVDTVGQAGKPKKITGFQTHTSPVLISAGERAELADDEYIPIEQTVLENFIVLKKNPDYVPEDEKNKRKQ</sequence>
<gene>
    <name evidence="7" type="ORF">IMG5_028540</name>
</gene>
<dbReference type="eggNOG" id="KOG2005">
    <property type="taxonomic scope" value="Eukaryota"/>
</dbReference>
<dbReference type="PIRSF" id="PIRSF015965">
    <property type="entry name" value="26S_Psome_Rpn1"/>
    <property type="match status" value="1"/>
</dbReference>
<feature type="domain" description="26S proteasome non-ATPase regulatory subunit RPN1 C-terminal" evidence="6">
    <location>
        <begin position="809"/>
        <end position="863"/>
    </location>
</feature>
<dbReference type="Proteomes" id="UP000008983">
    <property type="component" value="Unassembled WGS sequence"/>
</dbReference>
<dbReference type="STRING" id="857967.G0QLB8"/>
<evidence type="ECO:0000259" key="5">
    <source>
        <dbReference type="Pfam" id="PF17781"/>
    </source>
</evidence>
<feature type="non-terminal residue" evidence="7">
    <location>
        <position position="1"/>
    </location>
</feature>
<evidence type="ECO:0000256" key="3">
    <source>
        <dbReference type="ARBA" id="ARBA00022942"/>
    </source>
</evidence>
<proteinExistence type="inferred from homology"/>
<evidence type="ECO:0000313" key="7">
    <source>
        <dbReference type="EMBL" id="EGR33984.1"/>
    </source>
</evidence>
<keyword evidence="2" id="KW-0677">Repeat</keyword>
<keyword evidence="3" id="KW-0647">Proteasome</keyword>
<dbReference type="InterPro" id="IPR002015">
    <property type="entry name" value="Proteasome/cyclosome_rpt"/>
</dbReference>
<reference evidence="7 8" key="1">
    <citation type="submission" date="2011-07" db="EMBL/GenBank/DDBJ databases">
        <authorList>
            <person name="Coyne R."/>
            <person name="Brami D."/>
            <person name="Johnson J."/>
            <person name="Hostetler J."/>
            <person name="Hannick L."/>
            <person name="Clark T."/>
            <person name="Cassidy-Hanley D."/>
            <person name="Inman J."/>
        </authorList>
    </citation>
    <scope>NUCLEOTIDE SEQUENCE [LARGE SCALE GENOMIC DNA]</scope>
    <source>
        <strain evidence="7 8">G5</strain>
    </source>
</reference>
<dbReference type="Pfam" id="PF01851">
    <property type="entry name" value="PC_rep"/>
    <property type="match status" value="1"/>
</dbReference>
<dbReference type="InterPro" id="IPR011989">
    <property type="entry name" value="ARM-like"/>
</dbReference>
<dbReference type="GO" id="GO:0005634">
    <property type="term" value="C:nucleus"/>
    <property type="evidence" value="ECO:0007669"/>
    <property type="project" value="TreeGrafter"/>
</dbReference>
<dbReference type="GO" id="GO:0008540">
    <property type="term" value="C:proteasome regulatory particle, base subcomplex"/>
    <property type="evidence" value="ECO:0007669"/>
    <property type="project" value="TreeGrafter"/>
</dbReference>
<accession>G0QLB8</accession>
<dbReference type="InterPro" id="IPR040892">
    <property type="entry name" value="RPN1_N"/>
</dbReference>
<dbReference type="OrthoDB" id="10252509at2759"/>
<dbReference type="RefSeq" id="XP_004039288.1">
    <property type="nucleotide sequence ID" value="XM_004039240.1"/>
</dbReference>
<evidence type="ECO:0000259" key="6">
    <source>
        <dbReference type="Pfam" id="PF18051"/>
    </source>
</evidence>
<comment type="similarity">
    <text evidence="1">Belongs to the proteasome subunit S2 family.</text>
</comment>
<evidence type="ECO:0000256" key="1">
    <source>
        <dbReference type="ARBA" id="ARBA00005460"/>
    </source>
</evidence>
<dbReference type="OMA" id="GTCNGDI"/>
<dbReference type="EMBL" id="GL983244">
    <property type="protein sequence ID" value="EGR33984.1"/>
    <property type="molecule type" value="Genomic_DNA"/>
</dbReference>
<dbReference type="InterPro" id="IPR016024">
    <property type="entry name" value="ARM-type_fold"/>
</dbReference>
<dbReference type="Pfam" id="PF17781">
    <property type="entry name" value="RPN1_RPN2_N"/>
    <property type="match status" value="1"/>
</dbReference>
<dbReference type="GO" id="GO:0030234">
    <property type="term" value="F:enzyme regulator activity"/>
    <property type="evidence" value="ECO:0007669"/>
    <property type="project" value="InterPro"/>
</dbReference>
<dbReference type="GO" id="GO:0042176">
    <property type="term" value="P:regulation of protein catabolic process"/>
    <property type="evidence" value="ECO:0007669"/>
    <property type="project" value="InterPro"/>
</dbReference>
<dbReference type="GO" id="GO:0043161">
    <property type="term" value="P:proteasome-mediated ubiquitin-dependent protein catabolic process"/>
    <property type="evidence" value="ECO:0007669"/>
    <property type="project" value="TreeGrafter"/>
</dbReference>
<dbReference type="Gene3D" id="1.25.10.10">
    <property type="entry name" value="Leucine-rich Repeat Variant"/>
    <property type="match status" value="1"/>
</dbReference>
<dbReference type="Pfam" id="PF18051">
    <property type="entry name" value="RPN1_C"/>
    <property type="match status" value="1"/>
</dbReference>
<evidence type="ECO:0000313" key="8">
    <source>
        <dbReference type="Proteomes" id="UP000008983"/>
    </source>
</evidence>
<dbReference type="GO" id="GO:0034515">
    <property type="term" value="C:proteasome storage granule"/>
    <property type="evidence" value="ECO:0007669"/>
    <property type="project" value="TreeGrafter"/>
</dbReference>
<dbReference type="PANTHER" id="PTHR10943">
    <property type="entry name" value="26S PROTEASOME NON-ATPASE REGULATORY SUBUNIT"/>
    <property type="match status" value="1"/>
</dbReference>
<dbReference type="AlphaFoldDB" id="G0QLB8"/>
<evidence type="ECO:0000256" key="4">
    <source>
        <dbReference type="SAM" id="Coils"/>
    </source>
</evidence>
<dbReference type="SUPFAM" id="SSF48371">
    <property type="entry name" value="ARM repeat"/>
    <property type="match status" value="1"/>
</dbReference>
<feature type="domain" description="RPN1 N-terminal" evidence="5">
    <location>
        <begin position="34"/>
        <end position="329"/>
    </location>
</feature>
<dbReference type="InParanoid" id="G0QLB8"/>
<keyword evidence="4" id="KW-0175">Coiled coil</keyword>